<dbReference type="OrthoDB" id="10375113at2759"/>
<keyword evidence="2" id="KW-1185">Reference proteome</keyword>
<evidence type="ECO:0000313" key="2">
    <source>
        <dbReference type="Proteomes" id="UP000237000"/>
    </source>
</evidence>
<proteinExistence type="predicted"/>
<evidence type="ECO:0000313" key="1">
    <source>
        <dbReference type="EMBL" id="PON82341.1"/>
    </source>
</evidence>
<comment type="caution">
    <text evidence="1">The sequence shown here is derived from an EMBL/GenBank/DDBJ whole genome shotgun (WGS) entry which is preliminary data.</text>
</comment>
<name>A0A2P5E9Y9_TREOI</name>
<protein>
    <submittedName>
        <fullName evidence="1">Uncharacterized protein</fullName>
    </submittedName>
</protein>
<dbReference type="InParanoid" id="A0A2P5E9Y9"/>
<gene>
    <name evidence="1" type="ORF">TorRG33x02_218360</name>
</gene>
<dbReference type="Proteomes" id="UP000237000">
    <property type="component" value="Unassembled WGS sequence"/>
</dbReference>
<sequence length="87" mass="9968">MQSKEEHGLGLGSLRMEESSKFEIFLFFFFTKKESVLVACSKNNILKIDGIGCSLDTMLLKELLEWARAPRNYHHLMGLELKSMGNE</sequence>
<dbReference type="EMBL" id="JXTC01000196">
    <property type="protein sequence ID" value="PON82341.1"/>
    <property type="molecule type" value="Genomic_DNA"/>
</dbReference>
<accession>A0A2P5E9Y9</accession>
<dbReference type="AlphaFoldDB" id="A0A2P5E9Y9"/>
<organism evidence="1 2">
    <name type="scientific">Trema orientale</name>
    <name type="common">Charcoal tree</name>
    <name type="synonym">Celtis orientalis</name>
    <dbReference type="NCBI Taxonomy" id="63057"/>
    <lineage>
        <taxon>Eukaryota</taxon>
        <taxon>Viridiplantae</taxon>
        <taxon>Streptophyta</taxon>
        <taxon>Embryophyta</taxon>
        <taxon>Tracheophyta</taxon>
        <taxon>Spermatophyta</taxon>
        <taxon>Magnoliopsida</taxon>
        <taxon>eudicotyledons</taxon>
        <taxon>Gunneridae</taxon>
        <taxon>Pentapetalae</taxon>
        <taxon>rosids</taxon>
        <taxon>fabids</taxon>
        <taxon>Rosales</taxon>
        <taxon>Cannabaceae</taxon>
        <taxon>Trema</taxon>
    </lineage>
</organism>
<reference evidence="2" key="1">
    <citation type="submission" date="2016-06" db="EMBL/GenBank/DDBJ databases">
        <title>Parallel loss of symbiosis genes in relatives of nitrogen-fixing non-legume Parasponia.</title>
        <authorList>
            <person name="Van Velzen R."/>
            <person name="Holmer R."/>
            <person name="Bu F."/>
            <person name="Rutten L."/>
            <person name="Van Zeijl A."/>
            <person name="Liu W."/>
            <person name="Santuari L."/>
            <person name="Cao Q."/>
            <person name="Sharma T."/>
            <person name="Shen D."/>
            <person name="Roswanjaya Y."/>
            <person name="Wardhani T."/>
            <person name="Kalhor M.S."/>
            <person name="Jansen J."/>
            <person name="Van den Hoogen J."/>
            <person name="Gungor B."/>
            <person name="Hartog M."/>
            <person name="Hontelez J."/>
            <person name="Verver J."/>
            <person name="Yang W.-C."/>
            <person name="Schijlen E."/>
            <person name="Repin R."/>
            <person name="Schilthuizen M."/>
            <person name="Schranz E."/>
            <person name="Heidstra R."/>
            <person name="Miyata K."/>
            <person name="Fedorova E."/>
            <person name="Kohlen W."/>
            <person name="Bisseling T."/>
            <person name="Smit S."/>
            <person name="Geurts R."/>
        </authorList>
    </citation>
    <scope>NUCLEOTIDE SEQUENCE [LARGE SCALE GENOMIC DNA]</scope>
    <source>
        <strain evidence="2">cv. RG33-2</strain>
    </source>
</reference>